<dbReference type="EMBL" id="FQVI01000026">
    <property type="protein sequence ID" value="SHF40593.1"/>
    <property type="molecule type" value="Genomic_DNA"/>
</dbReference>
<dbReference type="OrthoDB" id="9792074at2"/>
<dbReference type="PANTHER" id="PTHR34385:SF1">
    <property type="entry name" value="PEPTIDOGLYCAN L-ALANYL-D-GLUTAMATE ENDOPEPTIDASE CWLK"/>
    <property type="match status" value="1"/>
</dbReference>
<reference evidence="2 3" key="1">
    <citation type="submission" date="2016-11" db="EMBL/GenBank/DDBJ databases">
        <authorList>
            <person name="Jaros S."/>
            <person name="Januszkiewicz K."/>
            <person name="Wedrychowicz H."/>
        </authorList>
    </citation>
    <scope>NUCLEOTIDE SEQUENCE [LARGE SCALE GENOMIC DNA]</scope>
    <source>
        <strain evidence="2 3">DSM 17459</strain>
    </source>
</reference>
<dbReference type="AlphaFoldDB" id="A0A1M5BDH9"/>
<evidence type="ECO:0000259" key="1">
    <source>
        <dbReference type="Pfam" id="PF02557"/>
    </source>
</evidence>
<gene>
    <name evidence="2" type="ORF">SAMN02745158_03610</name>
</gene>
<dbReference type="Proteomes" id="UP000184245">
    <property type="component" value="Unassembled WGS sequence"/>
</dbReference>
<name>A0A1M5BDH9_9CLOT</name>
<evidence type="ECO:0000313" key="3">
    <source>
        <dbReference type="Proteomes" id="UP000184245"/>
    </source>
</evidence>
<dbReference type="STRING" id="1122155.SAMN02745158_03610"/>
<dbReference type="RefSeq" id="WP_072854173.1">
    <property type="nucleotide sequence ID" value="NZ_FQVI01000026.1"/>
</dbReference>
<dbReference type="InterPro" id="IPR052179">
    <property type="entry name" value="DD-CPase-like"/>
</dbReference>
<sequence>MSSCSVLVNREYRLPASYIPKNLVEPSIPFDAPAGDPKRLLRKDAAKAVHALFQRAKSCQITLWGVSGYRPYSRQEELYKAALKKENLTADSPPEELCKLLVAPPGASEHQTGLALDVSCPDVAFDLVEEFAETQAGKWLKAYAPLYGFVIRYPKGKEAVTGYAYEPWHIRYVSKSLALYLSLTGLTLEEYHRI</sequence>
<protein>
    <submittedName>
        <fullName evidence="2">D-alanyl-D-alanine carboxypeptidase</fullName>
    </submittedName>
</protein>
<dbReference type="Gene3D" id="3.30.1380.10">
    <property type="match status" value="1"/>
</dbReference>
<keyword evidence="2" id="KW-0645">Protease</keyword>
<evidence type="ECO:0000313" key="2">
    <source>
        <dbReference type="EMBL" id="SHF40593.1"/>
    </source>
</evidence>
<accession>A0A1M5BDH9</accession>
<organism evidence="2 3">
    <name type="scientific">Lactonifactor longoviformis DSM 17459</name>
    <dbReference type="NCBI Taxonomy" id="1122155"/>
    <lineage>
        <taxon>Bacteria</taxon>
        <taxon>Bacillati</taxon>
        <taxon>Bacillota</taxon>
        <taxon>Clostridia</taxon>
        <taxon>Eubacteriales</taxon>
        <taxon>Clostridiaceae</taxon>
        <taxon>Lactonifactor</taxon>
    </lineage>
</organism>
<dbReference type="GO" id="GO:0004180">
    <property type="term" value="F:carboxypeptidase activity"/>
    <property type="evidence" value="ECO:0007669"/>
    <property type="project" value="UniProtKB-KW"/>
</dbReference>
<dbReference type="InterPro" id="IPR003709">
    <property type="entry name" value="VanY-like_core_dom"/>
</dbReference>
<proteinExistence type="predicted"/>
<dbReference type="SUPFAM" id="SSF55166">
    <property type="entry name" value="Hedgehog/DD-peptidase"/>
    <property type="match status" value="1"/>
</dbReference>
<dbReference type="Pfam" id="PF02557">
    <property type="entry name" value="VanY"/>
    <property type="match status" value="1"/>
</dbReference>
<dbReference type="CDD" id="cd14852">
    <property type="entry name" value="LD-carboxypeptidase"/>
    <property type="match status" value="1"/>
</dbReference>
<dbReference type="PANTHER" id="PTHR34385">
    <property type="entry name" value="D-ALANYL-D-ALANINE CARBOXYPEPTIDASE"/>
    <property type="match status" value="1"/>
</dbReference>
<dbReference type="GO" id="GO:0006508">
    <property type="term" value="P:proteolysis"/>
    <property type="evidence" value="ECO:0007669"/>
    <property type="project" value="InterPro"/>
</dbReference>
<keyword evidence="2" id="KW-0121">Carboxypeptidase</keyword>
<dbReference type="InterPro" id="IPR058193">
    <property type="entry name" value="VanY/YodJ_core_dom"/>
</dbReference>
<keyword evidence="2" id="KW-0378">Hydrolase</keyword>
<dbReference type="InterPro" id="IPR009045">
    <property type="entry name" value="Zn_M74/Hedgehog-like"/>
</dbReference>
<keyword evidence="3" id="KW-1185">Reference proteome</keyword>
<feature type="domain" description="D-alanyl-D-alanine carboxypeptidase-like core" evidence="1">
    <location>
        <begin position="39"/>
        <end position="174"/>
    </location>
</feature>